<evidence type="ECO:0000259" key="3">
    <source>
        <dbReference type="Pfam" id="PF02371"/>
    </source>
</evidence>
<dbReference type="PANTHER" id="PTHR33055">
    <property type="entry name" value="TRANSPOSASE FOR INSERTION SEQUENCE ELEMENT IS1111A"/>
    <property type="match status" value="1"/>
</dbReference>
<dbReference type="NCBIfam" id="NF033542">
    <property type="entry name" value="transpos_IS110"/>
    <property type="match status" value="1"/>
</dbReference>
<dbReference type="AlphaFoldDB" id="T1C146"/>
<evidence type="ECO:0000256" key="1">
    <source>
        <dbReference type="SAM" id="Coils"/>
    </source>
</evidence>
<evidence type="ECO:0000259" key="2">
    <source>
        <dbReference type="Pfam" id="PF01548"/>
    </source>
</evidence>
<reference evidence="4" key="1">
    <citation type="submission" date="2013-08" db="EMBL/GenBank/DDBJ databases">
        <authorList>
            <person name="Mendez C."/>
            <person name="Richter M."/>
            <person name="Ferrer M."/>
            <person name="Sanchez J."/>
        </authorList>
    </citation>
    <scope>NUCLEOTIDE SEQUENCE</scope>
</reference>
<dbReference type="PANTHER" id="PTHR33055:SF13">
    <property type="entry name" value="TRANSPOSASE"/>
    <property type="match status" value="1"/>
</dbReference>
<name>T1C146_9ZZZZ</name>
<dbReference type="Pfam" id="PF01548">
    <property type="entry name" value="DEDD_Tnp_IS110"/>
    <property type="match status" value="1"/>
</dbReference>
<comment type="caution">
    <text evidence="4">The sequence shown here is derived from an EMBL/GenBank/DDBJ whole genome shotgun (WGS) entry which is preliminary data.</text>
</comment>
<evidence type="ECO:0000313" key="4">
    <source>
        <dbReference type="EMBL" id="EQD75722.1"/>
    </source>
</evidence>
<dbReference type="EMBL" id="AUZX01002775">
    <property type="protein sequence ID" value="EQD75722.1"/>
    <property type="molecule type" value="Genomic_DNA"/>
</dbReference>
<dbReference type="InterPro" id="IPR002525">
    <property type="entry name" value="Transp_IS110-like_N"/>
</dbReference>
<sequence>MLSCGIDTHKEIHQVEIQNQDEKVMWKGQISNDRKGFNALLSKIQIIERSNSDKVEGIFMNPTGNYHIPLHHFLESSGYKVIYVDPRVTDYARKMSNLGKEKSDTVDAAMLASTPWKDRKAFGNTIHKREPVSGLTRLYESVTRNVTRITNIINSDLACIFPEFTEVFPDVGSKTSIAILDRFTTPSGIVKEGIDSVLKVMQRSSRNHYKKDDAEKLVSLARDSVGIHDTDGVYAFRIRQNVARLISEKKHLKEIEEKILKLAENDEDVKNIDDMKGIGPINAAAIVSEIGDIGQFDSALKLQSYGGKAPKMSGSGGKAHATGVSRIRNSYLANSVYESAKSLVHHKNEEFLKIYEREIGKGKKRKQAYMVVSRRLLYHVHSIMKNHKPYRVRLPNVKGREGNTSTAA</sequence>
<gene>
    <name evidence="4" type="ORF">B1A_03802</name>
</gene>
<organism evidence="4">
    <name type="scientific">mine drainage metagenome</name>
    <dbReference type="NCBI Taxonomy" id="410659"/>
    <lineage>
        <taxon>unclassified sequences</taxon>
        <taxon>metagenomes</taxon>
        <taxon>ecological metagenomes</taxon>
    </lineage>
</organism>
<proteinExistence type="predicted"/>
<dbReference type="InterPro" id="IPR003346">
    <property type="entry name" value="Transposase_20"/>
</dbReference>
<dbReference type="InterPro" id="IPR047650">
    <property type="entry name" value="Transpos_IS110"/>
</dbReference>
<feature type="domain" description="Transposase IS116/IS110/IS902 C-terminal" evidence="3">
    <location>
        <begin position="271"/>
        <end position="355"/>
    </location>
</feature>
<protein>
    <submittedName>
        <fullName evidence="4">Transposase IS116/IS110/IS902 family protein</fullName>
    </submittedName>
</protein>
<accession>T1C146</accession>
<dbReference type="GO" id="GO:0004803">
    <property type="term" value="F:transposase activity"/>
    <property type="evidence" value="ECO:0007669"/>
    <property type="project" value="InterPro"/>
</dbReference>
<feature type="coiled-coil region" evidence="1">
    <location>
        <begin position="245"/>
        <end position="272"/>
    </location>
</feature>
<feature type="domain" description="Transposase IS110-like N-terminal" evidence="2">
    <location>
        <begin position="4"/>
        <end position="162"/>
    </location>
</feature>
<dbReference type="GO" id="GO:0006313">
    <property type="term" value="P:DNA transposition"/>
    <property type="evidence" value="ECO:0007669"/>
    <property type="project" value="InterPro"/>
</dbReference>
<reference evidence="4" key="2">
    <citation type="journal article" date="2014" name="ISME J.">
        <title>Microbial stratification in low pH oxic and suboxic macroscopic growths along an acid mine drainage.</title>
        <authorList>
            <person name="Mendez-Garcia C."/>
            <person name="Mesa V."/>
            <person name="Sprenger R.R."/>
            <person name="Richter M."/>
            <person name="Diez M.S."/>
            <person name="Solano J."/>
            <person name="Bargiela R."/>
            <person name="Golyshina O.V."/>
            <person name="Manteca A."/>
            <person name="Ramos J.L."/>
            <person name="Gallego J.R."/>
            <person name="Llorente I."/>
            <person name="Martins Dos Santos V.A."/>
            <person name="Jensen O.N."/>
            <person name="Pelaez A.I."/>
            <person name="Sanchez J."/>
            <person name="Ferrer M."/>
        </authorList>
    </citation>
    <scope>NUCLEOTIDE SEQUENCE</scope>
</reference>
<keyword evidence="1" id="KW-0175">Coiled coil</keyword>
<dbReference type="GO" id="GO:0003677">
    <property type="term" value="F:DNA binding"/>
    <property type="evidence" value="ECO:0007669"/>
    <property type="project" value="InterPro"/>
</dbReference>
<dbReference type="Pfam" id="PF02371">
    <property type="entry name" value="Transposase_20"/>
    <property type="match status" value="1"/>
</dbReference>